<feature type="compositionally biased region" description="Low complexity" evidence="1">
    <location>
        <begin position="246"/>
        <end position="296"/>
    </location>
</feature>
<name>A0A016SG84_9BILA</name>
<dbReference type="STRING" id="53326.A0A016SG84"/>
<dbReference type="InterPro" id="IPR035940">
    <property type="entry name" value="CAP_sf"/>
</dbReference>
<reference evidence="5" key="1">
    <citation type="journal article" date="2015" name="Nat. Genet.">
        <title>The genome and transcriptome of the zoonotic hookworm Ancylostoma ceylanicum identify infection-specific gene families.</title>
        <authorList>
            <person name="Schwarz E.M."/>
            <person name="Hu Y."/>
            <person name="Antoshechkin I."/>
            <person name="Miller M.M."/>
            <person name="Sternberg P.W."/>
            <person name="Aroian R.V."/>
        </authorList>
    </citation>
    <scope>NUCLEOTIDE SEQUENCE</scope>
    <source>
        <strain evidence="5">HY135</strain>
    </source>
</reference>
<dbReference type="InterPro" id="IPR014044">
    <property type="entry name" value="CAP_dom"/>
</dbReference>
<dbReference type="Gene3D" id="3.40.33.10">
    <property type="entry name" value="CAP"/>
    <property type="match status" value="2"/>
</dbReference>
<comment type="caution">
    <text evidence="4">The sequence shown here is derived from an EMBL/GenBank/DDBJ whole genome shotgun (WGS) entry which is preliminary data.</text>
</comment>
<protein>
    <recommendedName>
        <fullName evidence="3">SCP domain-containing protein</fullName>
    </recommendedName>
</protein>
<organism evidence="4 5">
    <name type="scientific">Ancylostoma ceylanicum</name>
    <dbReference type="NCBI Taxonomy" id="53326"/>
    <lineage>
        <taxon>Eukaryota</taxon>
        <taxon>Metazoa</taxon>
        <taxon>Ecdysozoa</taxon>
        <taxon>Nematoda</taxon>
        <taxon>Chromadorea</taxon>
        <taxon>Rhabditida</taxon>
        <taxon>Rhabditina</taxon>
        <taxon>Rhabditomorpha</taxon>
        <taxon>Strongyloidea</taxon>
        <taxon>Ancylostomatidae</taxon>
        <taxon>Ancylostomatinae</taxon>
        <taxon>Ancylostoma</taxon>
    </lineage>
</organism>
<feature type="signal peptide" evidence="2">
    <location>
        <begin position="1"/>
        <end position="18"/>
    </location>
</feature>
<dbReference type="Pfam" id="PF00188">
    <property type="entry name" value="CAP"/>
    <property type="match status" value="2"/>
</dbReference>
<feature type="domain" description="SCP" evidence="3">
    <location>
        <begin position="323"/>
        <end position="480"/>
    </location>
</feature>
<feature type="region of interest" description="Disordered" evidence="1">
    <location>
        <begin position="246"/>
        <end position="316"/>
    </location>
</feature>
<proteinExistence type="predicted"/>
<sequence length="505" mass="55523">MKYFIAAVYLLSVSLTDAACPGSNSFSDANARHVTNVHNIMRSWAAEGELYTIDRQLPPGENIYAVEWDCKLEELAKKAVENCPTTKVPNPTNGQSFQHYPSNSAPEKLAQPLNESMNDWLLEADQNVDIENEIVVMNKSDKLTNFFNVRRNWGKHLIILNFIVYLLAPFQMVRYNTLYIGCSEMKCTQKGATTATAACFYSQPDLKDGDLIYKAGKNCTGGGPCTTYQPARCDVSTTLCVRDPNATTVSPATKPSSTVSPTTKPSSTVSPATKPSSTVSPATIPSTTVSAATKPPTTVPPATVPPSAGENNRCPQNAGMIDAIRYAIRDMHNYRRKVLADGEITDKSGTFLPRGANILKLRYKCDLEAAAMSRAMQCILQQSDRAERPGQGENQAAIPFDKANNFRQAAELAVKSWWKGRLTEDIGKGITYLSRYNGRPVQAFTQMAWATTQKIGCAVVKCPTAYNVVCRYTPRGNHIDRKIYYRGKQCTQCPQSTHCSESLCA</sequence>
<dbReference type="OrthoDB" id="5865881at2759"/>
<feature type="region of interest" description="Disordered" evidence="1">
    <location>
        <begin position="86"/>
        <end position="105"/>
    </location>
</feature>
<feature type="chain" id="PRO_5001486349" description="SCP domain-containing protein" evidence="2">
    <location>
        <begin position="19"/>
        <end position="505"/>
    </location>
</feature>
<dbReference type="SMART" id="SM00198">
    <property type="entry name" value="SCP"/>
    <property type="match status" value="1"/>
</dbReference>
<evidence type="ECO:0000256" key="2">
    <source>
        <dbReference type="SAM" id="SignalP"/>
    </source>
</evidence>
<keyword evidence="5" id="KW-1185">Reference proteome</keyword>
<dbReference type="PRINTS" id="PR00837">
    <property type="entry name" value="V5TPXLIKE"/>
</dbReference>
<dbReference type="Proteomes" id="UP000024635">
    <property type="component" value="Unassembled WGS sequence"/>
</dbReference>
<evidence type="ECO:0000259" key="3">
    <source>
        <dbReference type="SMART" id="SM00198"/>
    </source>
</evidence>
<dbReference type="InterPro" id="IPR001283">
    <property type="entry name" value="CRISP-related"/>
</dbReference>
<gene>
    <name evidence="4" type="primary">Acey_s0232.g3033</name>
    <name evidence="4" type="synonym">ASP-s0232.g3033</name>
    <name evidence="4" type="ORF">Y032_0232g3033</name>
</gene>
<dbReference type="EMBL" id="JARK01001568">
    <property type="protein sequence ID" value="EYB89402.1"/>
    <property type="molecule type" value="Genomic_DNA"/>
</dbReference>
<evidence type="ECO:0000256" key="1">
    <source>
        <dbReference type="SAM" id="MobiDB-lite"/>
    </source>
</evidence>
<dbReference type="PANTHER" id="PTHR10334">
    <property type="entry name" value="CYSTEINE-RICH SECRETORY PROTEIN-RELATED"/>
    <property type="match status" value="1"/>
</dbReference>
<keyword evidence="2" id="KW-0732">Signal</keyword>
<evidence type="ECO:0000313" key="4">
    <source>
        <dbReference type="EMBL" id="EYB89402.1"/>
    </source>
</evidence>
<dbReference type="AlphaFoldDB" id="A0A016SG84"/>
<accession>A0A016SG84</accession>
<dbReference type="SUPFAM" id="SSF55797">
    <property type="entry name" value="PR-1-like"/>
    <property type="match status" value="2"/>
</dbReference>
<dbReference type="CDD" id="cd05380">
    <property type="entry name" value="CAP_euk"/>
    <property type="match status" value="2"/>
</dbReference>
<evidence type="ECO:0000313" key="5">
    <source>
        <dbReference type="Proteomes" id="UP000024635"/>
    </source>
</evidence>